<dbReference type="PANTHER" id="PTHR47559:SF1">
    <property type="entry name" value="OS03G0844900 PROTEIN"/>
    <property type="match status" value="1"/>
</dbReference>
<evidence type="ECO:0000256" key="1">
    <source>
        <dbReference type="SAM" id="MobiDB-lite"/>
    </source>
</evidence>
<dbReference type="Gene3D" id="2.40.50.140">
    <property type="entry name" value="Nucleic acid-binding proteins"/>
    <property type="match status" value="1"/>
</dbReference>
<feature type="compositionally biased region" description="Low complexity" evidence="1">
    <location>
        <begin position="53"/>
        <end position="66"/>
    </location>
</feature>
<feature type="region of interest" description="Disordered" evidence="1">
    <location>
        <begin position="1"/>
        <end position="109"/>
    </location>
</feature>
<evidence type="ECO:0000259" key="2">
    <source>
        <dbReference type="PROSITE" id="PS50126"/>
    </source>
</evidence>
<dbReference type="SUPFAM" id="SSF50249">
    <property type="entry name" value="Nucleic acid-binding proteins"/>
    <property type="match status" value="1"/>
</dbReference>
<feature type="compositionally biased region" description="Low complexity" evidence="1">
    <location>
        <begin position="76"/>
        <end position="106"/>
    </location>
</feature>
<dbReference type="Proteomes" id="UP000001876">
    <property type="component" value="Unassembled WGS sequence"/>
</dbReference>
<sequence length="475" mass="48723">MAMAAASIAVAAPLRASASASPRASRSRAAAARPRVAAPRASPLAPRTRKGAAVRAAAAAADSSDATAKKKKKDPAAAGKKTGASATSAENADASAGSSSSSSSPSKNEKAKEALAAALRSGDAVVGRVEVANRGGLILRIFNGRYRAFLPLSQMASSRTAAIKGGKSKAAAQLKRVTAPLASFDDDDDGGDFAPPTPPPSPPKPSAKDATVAALEQLVGTNISVRVTDVNDKKIVVSERALVQDVGAKALKPGDVARGAVMSMSDFGAFVEILPDDARAPRCEGLIHISELSWNRVSHPRDVVKVGDVVSVKVLETIAASGNGGDGGGNGGGGGNKERGPRGNASSTNARVTFSLKQLTADPLLETLDTIMPVAMPEPSVDDDELADAPLPGLNDICANLLAEDGIDAVIPGRQAIEQRVVSQDLELWLTNANVEDGYNLLARAGRQVQEIHVVTELTRDAIKVAIKRATSALK</sequence>
<feature type="region of interest" description="Disordered" evidence="1">
    <location>
        <begin position="184"/>
        <end position="208"/>
    </location>
</feature>
<feature type="domain" description="S1 motif" evidence="2">
    <location>
        <begin position="254"/>
        <end position="316"/>
    </location>
</feature>
<dbReference type="PANTHER" id="PTHR47559">
    <property type="entry name" value="OS03G0844900 PROTEIN"/>
    <property type="match status" value="1"/>
</dbReference>
<dbReference type="GO" id="GO:0003676">
    <property type="term" value="F:nucleic acid binding"/>
    <property type="evidence" value="ECO:0007669"/>
    <property type="project" value="InterPro"/>
</dbReference>
<dbReference type="InterPro" id="IPR052757">
    <property type="entry name" value="Ribosomal_protein_S1"/>
</dbReference>
<name>C1MJR8_MICPC</name>
<dbReference type="PROSITE" id="PS50126">
    <property type="entry name" value="S1"/>
    <property type="match status" value="1"/>
</dbReference>
<dbReference type="GeneID" id="9681886"/>
<proteinExistence type="predicted"/>
<dbReference type="KEGG" id="mpp:MICPUCDRAFT_64062"/>
<feature type="compositionally biased region" description="Low complexity" evidence="1">
    <location>
        <begin position="1"/>
        <end position="46"/>
    </location>
</feature>
<feature type="compositionally biased region" description="Pro residues" evidence="1">
    <location>
        <begin position="195"/>
        <end position="205"/>
    </location>
</feature>
<reference evidence="3 4" key="1">
    <citation type="journal article" date="2009" name="Science">
        <title>Green evolution and dynamic adaptations revealed by genomes of the marine picoeukaryotes Micromonas.</title>
        <authorList>
            <person name="Worden A.Z."/>
            <person name="Lee J.H."/>
            <person name="Mock T."/>
            <person name="Rouze P."/>
            <person name="Simmons M.P."/>
            <person name="Aerts A.L."/>
            <person name="Allen A.E."/>
            <person name="Cuvelier M.L."/>
            <person name="Derelle E."/>
            <person name="Everett M.V."/>
            <person name="Foulon E."/>
            <person name="Grimwood J."/>
            <person name="Gundlach H."/>
            <person name="Henrissat B."/>
            <person name="Napoli C."/>
            <person name="McDonald S.M."/>
            <person name="Parker M.S."/>
            <person name="Rombauts S."/>
            <person name="Salamov A."/>
            <person name="Von Dassow P."/>
            <person name="Badger J.H."/>
            <person name="Coutinho P.M."/>
            <person name="Demir E."/>
            <person name="Dubchak I."/>
            <person name="Gentemann C."/>
            <person name="Eikrem W."/>
            <person name="Gready J.E."/>
            <person name="John U."/>
            <person name="Lanier W."/>
            <person name="Lindquist E.A."/>
            <person name="Lucas S."/>
            <person name="Mayer K.F."/>
            <person name="Moreau H."/>
            <person name="Not F."/>
            <person name="Otillar R."/>
            <person name="Panaud O."/>
            <person name="Pangilinan J."/>
            <person name="Paulsen I."/>
            <person name="Piegu B."/>
            <person name="Poliakov A."/>
            <person name="Robbens S."/>
            <person name="Schmutz J."/>
            <person name="Toulza E."/>
            <person name="Wyss T."/>
            <person name="Zelensky A."/>
            <person name="Zhou K."/>
            <person name="Armbrust E.V."/>
            <person name="Bhattacharya D."/>
            <person name="Goodenough U.W."/>
            <person name="Van de Peer Y."/>
            <person name="Grigoriev I.V."/>
        </authorList>
    </citation>
    <scope>NUCLEOTIDE SEQUENCE [LARGE SCALE GENOMIC DNA]</scope>
    <source>
        <strain evidence="3 4">CCMP1545</strain>
    </source>
</reference>
<dbReference type="eggNOG" id="ENOG502QU9J">
    <property type="taxonomic scope" value="Eukaryota"/>
</dbReference>
<dbReference type="InterPro" id="IPR012340">
    <property type="entry name" value="NA-bd_OB-fold"/>
</dbReference>
<dbReference type="STRING" id="564608.C1MJR8"/>
<dbReference type="EMBL" id="GG663736">
    <property type="protein sequence ID" value="EEH59244.1"/>
    <property type="molecule type" value="Genomic_DNA"/>
</dbReference>
<dbReference type="OrthoDB" id="412781at2759"/>
<dbReference type="Pfam" id="PF00575">
    <property type="entry name" value="S1"/>
    <property type="match status" value="1"/>
</dbReference>
<dbReference type="RefSeq" id="XP_003055868.1">
    <property type="nucleotide sequence ID" value="XM_003055822.1"/>
</dbReference>
<evidence type="ECO:0000313" key="3">
    <source>
        <dbReference type="EMBL" id="EEH59244.1"/>
    </source>
</evidence>
<dbReference type="InterPro" id="IPR003029">
    <property type="entry name" value="S1_domain"/>
</dbReference>
<dbReference type="AlphaFoldDB" id="C1MJR8"/>
<dbReference type="OMA" id="MELWLAN"/>
<feature type="compositionally biased region" description="Gly residues" evidence="1">
    <location>
        <begin position="322"/>
        <end position="335"/>
    </location>
</feature>
<gene>
    <name evidence="3" type="ORF">MICPUCDRAFT_64062</name>
</gene>
<organism evidence="4">
    <name type="scientific">Micromonas pusilla (strain CCMP1545)</name>
    <name type="common">Picoplanktonic green alga</name>
    <dbReference type="NCBI Taxonomy" id="564608"/>
    <lineage>
        <taxon>Eukaryota</taxon>
        <taxon>Viridiplantae</taxon>
        <taxon>Chlorophyta</taxon>
        <taxon>Mamiellophyceae</taxon>
        <taxon>Mamiellales</taxon>
        <taxon>Mamiellaceae</taxon>
        <taxon>Micromonas</taxon>
    </lineage>
</organism>
<protein>
    <submittedName>
        <fullName evidence="3">Predicted protein</fullName>
    </submittedName>
</protein>
<keyword evidence="4" id="KW-1185">Reference proteome</keyword>
<accession>C1MJR8</accession>
<evidence type="ECO:0000313" key="4">
    <source>
        <dbReference type="Proteomes" id="UP000001876"/>
    </source>
</evidence>
<feature type="region of interest" description="Disordered" evidence="1">
    <location>
        <begin position="321"/>
        <end position="348"/>
    </location>
</feature>
<dbReference type="SMART" id="SM00316">
    <property type="entry name" value="S1"/>
    <property type="match status" value="2"/>
</dbReference>